<gene>
    <name evidence="1" type="ORF">chiPu_0005685</name>
</gene>
<sequence>MVAVKRGTIKMIYWQSLERSKTIHYISLQEKLQAYYTHQSIIPEELGKAKHCTMNICTGLQKFLHRPPSGSDGSLQ</sequence>
<dbReference type="EMBL" id="BEZZ01000158">
    <property type="protein sequence ID" value="GCC27261.1"/>
    <property type="molecule type" value="Genomic_DNA"/>
</dbReference>
<keyword evidence="2" id="KW-1185">Reference proteome</keyword>
<proteinExistence type="predicted"/>
<accession>A0A401SA31</accession>
<organism evidence="1 2">
    <name type="scientific">Chiloscyllium punctatum</name>
    <name type="common">Brownbanded bambooshark</name>
    <name type="synonym">Hemiscyllium punctatum</name>
    <dbReference type="NCBI Taxonomy" id="137246"/>
    <lineage>
        <taxon>Eukaryota</taxon>
        <taxon>Metazoa</taxon>
        <taxon>Chordata</taxon>
        <taxon>Craniata</taxon>
        <taxon>Vertebrata</taxon>
        <taxon>Chondrichthyes</taxon>
        <taxon>Elasmobranchii</taxon>
        <taxon>Galeomorphii</taxon>
        <taxon>Galeoidea</taxon>
        <taxon>Orectolobiformes</taxon>
        <taxon>Hemiscylliidae</taxon>
        <taxon>Chiloscyllium</taxon>
    </lineage>
</organism>
<comment type="caution">
    <text evidence="1">The sequence shown here is derived from an EMBL/GenBank/DDBJ whole genome shotgun (WGS) entry which is preliminary data.</text>
</comment>
<evidence type="ECO:0000313" key="2">
    <source>
        <dbReference type="Proteomes" id="UP000287033"/>
    </source>
</evidence>
<name>A0A401SA31_CHIPU</name>
<protein>
    <submittedName>
        <fullName evidence="1">Uncharacterized protein</fullName>
    </submittedName>
</protein>
<dbReference type="AlphaFoldDB" id="A0A401SA31"/>
<evidence type="ECO:0000313" key="1">
    <source>
        <dbReference type="EMBL" id="GCC27261.1"/>
    </source>
</evidence>
<dbReference type="Proteomes" id="UP000287033">
    <property type="component" value="Unassembled WGS sequence"/>
</dbReference>
<reference evidence="1 2" key="1">
    <citation type="journal article" date="2018" name="Nat. Ecol. Evol.">
        <title>Shark genomes provide insights into elasmobranch evolution and the origin of vertebrates.</title>
        <authorList>
            <person name="Hara Y"/>
            <person name="Yamaguchi K"/>
            <person name="Onimaru K"/>
            <person name="Kadota M"/>
            <person name="Koyanagi M"/>
            <person name="Keeley SD"/>
            <person name="Tatsumi K"/>
            <person name="Tanaka K"/>
            <person name="Motone F"/>
            <person name="Kageyama Y"/>
            <person name="Nozu R"/>
            <person name="Adachi N"/>
            <person name="Nishimura O"/>
            <person name="Nakagawa R"/>
            <person name="Tanegashima C"/>
            <person name="Kiyatake I"/>
            <person name="Matsumoto R"/>
            <person name="Murakumo K"/>
            <person name="Nishida K"/>
            <person name="Terakita A"/>
            <person name="Kuratani S"/>
            <person name="Sato K"/>
            <person name="Hyodo S Kuraku.S."/>
        </authorList>
    </citation>
    <scope>NUCLEOTIDE SEQUENCE [LARGE SCALE GENOMIC DNA]</scope>
</reference>